<gene>
    <name evidence="2" type="ordered locus">VC0395_A0087</name>
</gene>
<dbReference type="EMBL" id="CP000627">
    <property type="protein sequence ID" value="ABQ20957.1"/>
    <property type="molecule type" value="Genomic_DNA"/>
</dbReference>
<dbReference type="PANTHER" id="PTHR43482:SF1">
    <property type="entry name" value="PROTEIN AST1-RELATED"/>
    <property type="match status" value="1"/>
</dbReference>
<keyword evidence="2" id="KW-0560">Oxidoreductase</keyword>
<dbReference type="GO" id="GO:0003960">
    <property type="term" value="F:quinone reductase (NADPH) activity"/>
    <property type="evidence" value="ECO:0007669"/>
    <property type="project" value="UniProtKB-EC"/>
</dbReference>
<sequence>MVYIQRDASASLFIRAIGIVEMENKRIVITQFGTPDVLAMQSAPIPTPKAGEVLVKVAFASVNPIDVKTRAGLGWAAAQNKDKLPWTPGYDISGRVVALGEGVSRLKERDNVAGFIGFPLRGGGYSQYVCVPEQELSLVPDAVTLEAAAALPLAGQTAAQALSKAQVQEGERVLILAGAGGVGHIAVQIALAAKTEVFTTCSEANLDYLATLGAHAINYQFAPVSQRLEEVDVLIDLVGGEAALDALKCLKDNARVITVPTLTAELICEKAKLLGFEATGMLVDPNPEQLDTMLYMVSVGLLKIEIQHIYSLLDAAQAHEQIESGHTRGKLLLDMKC</sequence>
<dbReference type="SMR" id="A0A0H3AIM3"/>
<reference evidence="2 3" key="1">
    <citation type="submission" date="2007-03" db="EMBL/GenBank/DDBJ databases">
        <authorList>
            <person name="Heidelberg J."/>
        </authorList>
    </citation>
    <scope>NUCLEOTIDE SEQUENCE [LARGE SCALE GENOMIC DNA]</scope>
    <source>
        <strain evidence="3">ATCC 39541 / Classical Ogawa 395 / O395</strain>
    </source>
</reference>
<name>A0A0H3AIM3_VIBC3</name>
<dbReference type="Pfam" id="PF13602">
    <property type="entry name" value="ADH_zinc_N_2"/>
    <property type="match status" value="1"/>
</dbReference>
<dbReference type="InterPro" id="IPR011032">
    <property type="entry name" value="GroES-like_sf"/>
</dbReference>
<evidence type="ECO:0000313" key="2">
    <source>
        <dbReference type="EMBL" id="ABQ20957.1"/>
    </source>
</evidence>
<dbReference type="InterPro" id="IPR036291">
    <property type="entry name" value="NAD(P)-bd_dom_sf"/>
</dbReference>
<dbReference type="Pfam" id="PF08240">
    <property type="entry name" value="ADH_N"/>
    <property type="match status" value="1"/>
</dbReference>
<proteinExistence type="predicted"/>
<dbReference type="InterPro" id="IPR052585">
    <property type="entry name" value="Lipid_raft_assoc_Zn_ADH"/>
</dbReference>
<dbReference type="InterPro" id="IPR013154">
    <property type="entry name" value="ADH-like_N"/>
</dbReference>
<dbReference type="SMART" id="SM00829">
    <property type="entry name" value="PKS_ER"/>
    <property type="match status" value="1"/>
</dbReference>
<evidence type="ECO:0000313" key="3">
    <source>
        <dbReference type="Proteomes" id="UP000000249"/>
    </source>
</evidence>
<dbReference type="SUPFAM" id="SSF51735">
    <property type="entry name" value="NAD(P)-binding Rossmann-fold domains"/>
    <property type="match status" value="1"/>
</dbReference>
<dbReference type="AlphaFoldDB" id="A0A0H3AIM3"/>
<dbReference type="PATRIC" id="fig|345073.21.peg.558"/>
<dbReference type="CDD" id="cd05289">
    <property type="entry name" value="MDR_like_2"/>
    <property type="match status" value="1"/>
</dbReference>
<protein>
    <submittedName>
        <fullName evidence="2">Quinone oxidoreductase</fullName>
        <ecNumber evidence="2">1.6.5.5</ecNumber>
    </submittedName>
</protein>
<feature type="domain" description="Enoyl reductase (ER)" evidence="1">
    <location>
        <begin position="33"/>
        <end position="333"/>
    </location>
</feature>
<dbReference type="Gene3D" id="3.40.50.720">
    <property type="entry name" value="NAD(P)-binding Rossmann-like Domain"/>
    <property type="match status" value="1"/>
</dbReference>
<dbReference type="Proteomes" id="UP000000249">
    <property type="component" value="Chromosome 1"/>
</dbReference>
<dbReference type="InterPro" id="IPR020843">
    <property type="entry name" value="ER"/>
</dbReference>
<dbReference type="Gene3D" id="3.90.180.10">
    <property type="entry name" value="Medium-chain alcohol dehydrogenases, catalytic domain"/>
    <property type="match status" value="1"/>
</dbReference>
<dbReference type="eggNOG" id="COG0604">
    <property type="taxonomic scope" value="Bacteria"/>
</dbReference>
<dbReference type="PANTHER" id="PTHR43482">
    <property type="entry name" value="PROTEIN AST1-RELATED"/>
    <property type="match status" value="1"/>
</dbReference>
<dbReference type="KEGG" id="vco:VC0395_A0087"/>
<dbReference type="SUPFAM" id="SSF50129">
    <property type="entry name" value="GroES-like"/>
    <property type="match status" value="1"/>
</dbReference>
<dbReference type="EC" id="1.6.5.5" evidence="2"/>
<accession>A0A0H3AIM3</accession>
<evidence type="ECO:0000259" key="1">
    <source>
        <dbReference type="SMART" id="SM00829"/>
    </source>
</evidence>
<dbReference type="KEGG" id="vcr:VC395_0569"/>
<organism evidence="2 3">
    <name type="scientific">Vibrio cholerae serotype O1 (strain ATCC 39541 / Classical Ogawa 395 / O395)</name>
    <dbReference type="NCBI Taxonomy" id="345073"/>
    <lineage>
        <taxon>Bacteria</taxon>
        <taxon>Pseudomonadati</taxon>
        <taxon>Pseudomonadota</taxon>
        <taxon>Gammaproteobacteria</taxon>
        <taxon>Vibrionales</taxon>
        <taxon>Vibrionaceae</taxon>
        <taxon>Vibrio</taxon>
    </lineage>
</organism>